<dbReference type="Proteomes" id="UP000321685">
    <property type="component" value="Unassembled WGS sequence"/>
</dbReference>
<dbReference type="AlphaFoldDB" id="A0A511DH69"/>
<organism evidence="1 2">
    <name type="scientific">Pseudonocardia sulfidoxydans NBRC 16205</name>
    <dbReference type="NCBI Taxonomy" id="1223511"/>
    <lineage>
        <taxon>Bacteria</taxon>
        <taxon>Bacillati</taxon>
        <taxon>Actinomycetota</taxon>
        <taxon>Actinomycetes</taxon>
        <taxon>Pseudonocardiales</taxon>
        <taxon>Pseudonocardiaceae</taxon>
        <taxon>Pseudonocardia</taxon>
    </lineage>
</organism>
<comment type="caution">
    <text evidence="1">The sequence shown here is derived from an EMBL/GenBank/DDBJ whole genome shotgun (WGS) entry which is preliminary data.</text>
</comment>
<name>A0A511DH69_9PSEU</name>
<evidence type="ECO:0000313" key="2">
    <source>
        <dbReference type="Proteomes" id="UP000321685"/>
    </source>
</evidence>
<evidence type="ECO:0000313" key="1">
    <source>
        <dbReference type="EMBL" id="GEL24130.1"/>
    </source>
</evidence>
<dbReference type="EMBL" id="BJVJ01000029">
    <property type="protein sequence ID" value="GEL24130.1"/>
    <property type="molecule type" value="Genomic_DNA"/>
</dbReference>
<keyword evidence="2" id="KW-1185">Reference proteome</keyword>
<sequence length="175" mass="19351">MTGSHLRPAAATDADLLAWCRRRLRTVLPELPSSLDELRRTMEEIRGRRIELTMTDPGRLRLPSGLWGQVRSGAAVHDLVWVDRRTSPFARTVVACHEFGHMICGHEPDPVSTTRPEPVRALAADLALDPAHVAAIVGRCGEPSAPGSPEWRREREAELTGRLLAQHILGSHDRA</sequence>
<dbReference type="OrthoDB" id="4144896at2"/>
<dbReference type="RefSeq" id="WP_147108498.1">
    <property type="nucleotide sequence ID" value="NZ_BJVJ01000029.1"/>
</dbReference>
<gene>
    <name evidence="1" type="ORF">PSU4_30840</name>
</gene>
<protein>
    <recommendedName>
        <fullName evidence="3">IrrE N-terminal-like domain-containing protein</fullName>
    </recommendedName>
</protein>
<proteinExistence type="predicted"/>
<evidence type="ECO:0008006" key="3">
    <source>
        <dbReference type="Google" id="ProtNLM"/>
    </source>
</evidence>
<reference evidence="1 2" key="1">
    <citation type="submission" date="2019-07" db="EMBL/GenBank/DDBJ databases">
        <title>Whole genome shotgun sequence of Pseudonocardia sulfidoxydans NBRC 16205.</title>
        <authorList>
            <person name="Hosoyama A."/>
            <person name="Uohara A."/>
            <person name="Ohji S."/>
            <person name="Ichikawa N."/>
        </authorList>
    </citation>
    <scope>NUCLEOTIDE SEQUENCE [LARGE SCALE GENOMIC DNA]</scope>
    <source>
        <strain evidence="1 2">NBRC 16205</strain>
    </source>
</reference>
<accession>A0A511DH69</accession>